<dbReference type="AlphaFoldDB" id="A0A4S8MVP6"/>
<organism evidence="1 2">
    <name type="scientific">Dendrothele bispora (strain CBS 962.96)</name>
    <dbReference type="NCBI Taxonomy" id="1314807"/>
    <lineage>
        <taxon>Eukaryota</taxon>
        <taxon>Fungi</taxon>
        <taxon>Dikarya</taxon>
        <taxon>Basidiomycota</taxon>
        <taxon>Agaricomycotina</taxon>
        <taxon>Agaricomycetes</taxon>
        <taxon>Agaricomycetidae</taxon>
        <taxon>Agaricales</taxon>
        <taxon>Agaricales incertae sedis</taxon>
        <taxon>Dendrothele</taxon>
    </lineage>
</organism>
<name>A0A4S8MVP6_DENBC</name>
<gene>
    <name evidence="1" type="ORF">K435DRAFT_711091</name>
</gene>
<dbReference type="Proteomes" id="UP000297245">
    <property type="component" value="Unassembled WGS sequence"/>
</dbReference>
<dbReference type="EMBL" id="ML179041">
    <property type="protein sequence ID" value="THV06789.1"/>
    <property type="molecule type" value="Genomic_DNA"/>
</dbReference>
<accession>A0A4S8MVP6</accession>
<proteinExistence type="predicted"/>
<evidence type="ECO:0000313" key="1">
    <source>
        <dbReference type="EMBL" id="THV06789.1"/>
    </source>
</evidence>
<sequence>MTSKENKVFPPSGILKDLALLRASEIRLSSLLPNNASETGQDTPELERSYEFVREARAAIKVHDNDAVERQAERLENVRGGLEEVLKGLDQGR</sequence>
<dbReference type="OrthoDB" id="3227556at2759"/>
<reference evidence="1 2" key="1">
    <citation type="journal article" date="2019" name="Nat. Ecol. Evol.">
        <title>Megaphylogeny resolves global patterns of mushroom evolution.</title>
        <authorList>
            <person name="Varga T."/>
            <person name="Krizsan K."/>
            <person name="Foldi C."/>
            <person name="Dima B."/>
            <person name="Sanchez-Garcia M."/>
            <person name="Sanchez-Ramirez S."/>
            <person name="Szollosi G.J."/>
            <person name="Szarkandi J.G."/>
            <person name="Papp V."/>
            <person name="Albert L."/>
            <person name="Andreopoulos W."/>
            <person name="Angelini C."/>
            <person name="Antonin V."/>
            <person name="Barry K.W."/>
            <person name="Bougher N.L."/>
            <person name="Buchanan P."/>
            <person name="Buyck B."/>
            <person name="Bense V."/>
            <person name="Catcheside P."/>
            <person name="Chovatia M."/>
            <person name="Cooper J."/>
            <person name="Damon W."/>
            <person name="Desjardin D."/>
            <person name="Finy P."/>
            <person name="Geml J."/>
            <person name="Haridas S."/>
            <person name="Hughes K."/>
            <person name="Justo A."/>
            <person name="Karasinski D."/>
            <person name="Kautmanova I."/>
            <person name="Kiss B."/>
            <person name="Kocsube S."/>
            <person name="Kotiranta H."/>
            <person name="LaButti K.M."/>
            <person name="Lechner B.E."/>
            <person name="Liimatainen K."/>
            <person name="Lipzen A."/>
            <person name="Lukacs Z."/>
            <person name="Mihaltcheva S."/>
            <person name="Morgado L.N."/>
            <person name="Niskanen T."/>
            <person name="Noordeloos M.E."/>
            <person name="Ohm R.A."/>
            <person name="Ortiz-Santana B."/>
            <person name="Ovrebo C."/>
            <person name="Racz N."/>
            <person name="Riley R."/>
            <person name="Savchenko A."/>
            <person name="Shiryaev A."/>
            <person name="Soop K."/>
            <person name="Spirin V."/>
            <person name="Szebenyi C."/>
            <person name="Tomsovsky M."/>
            <person name="Tulloss R.E."/>
            <person name="Uehling J."/>
            <person name="Grigoriev I.V."/>
            <person name="Vagvolgyi C."/>
            <person name="Papp T."/>
            <person name="Martin F.M."/>
            <person name="Miettinen O."/>
            <person name="Hibbett D.S."/>
            <person name="Nagy L.G."/>
        </authorList>
    </citation>
    <scope>NUCLEOTIDE SEQUENCE [LARGE SCALE GENOMIC DNA]</scope>
    <source>
        <strain evidence="1 2">CBS 962.96</strain>
    </source>
</reference>
<evidence type="ECO:0000313" key="2">
    <source>
        <dbReference type="Proteomes" id="UP000297245"/>
    </source>
</evidence>
<keyword evidence="2" id="KW-1185">Reference proteome</keyword>
<protein>
    <submittedName>
        <fullName evidence="1">Uncharacterized protein</fullName>
    </submittedName>
</protein>